<dbReference type="GO" id="GO:0016020">
    <property type="term" value="C:membrane"/>
    <property type="evidence" value="ECO:0007669"/>
    <property type="project" value="UniProtKB-SubCell"/>
</dbReference>
<dbReference type="GO" id="GO:0008324">
    <property type="term" value="F:monoatomic cation transmembrane transporter activity"/>
    <property type="evidence" value="ECO:0007669"/>
    <property type="project" value="InterPro"/>
</dbReference>
<feature type="transmembrane region" description="Helical" evidence="8">
    <location>
        <begin position="351"/>
        <end position="371"/>
    </location>
</feature>
<keyword evidence="3" id="KW-0813">Transport</keyword>
<comment type="similarity">
    <text evidence="2">Belongs to the SLC41A transporter family.</text>
</comment>
<dbReference type="OrthoDB" id="9790355at2"/>
<evidence type="ECO:0000256" key="6">
    <source>
        <dbReference type="ARBA" id="ARBA00022989"/>
    </source>
</evidence>
<dbReference type="AlphaFoldDB" id="A0A3N2DN21"/>
<evidence type="ECO:0000313" key="10">
    <source>
        <dbReference type="EMBL" id="ROS01208.1"/>
    </source>
</evidence>
<proteinExistence type="inferred from homology"/>
<dbReference type="InterPro" id="IPR006667">
    <property type="entry name" value="SLC41_membr_dom"/>
</dbReference>
<keyword evidence="5" id="KW-0460">Magnesium</keyword>
<comment type="caution">
    <text evidence="10">The sequence shown here is derived from an EMBL/GenBank/DDBJ whole genome shotgun (WGS) entry which is preliminary data.</text>
</comment>
<dbReference type="EMBL" id="RKHR01000004">
    <property type="protein sequence ID" value="ROS01208.1"/>
    <property type="molecule type" value="Genomic_DNA"/>
</dbReference>
<evidence type="ECO:0000256" key="7">
    <source>
        <dbReference type="ARBA" id="ARBA00023136"/>
    </source>
</evidence>
<feature type="transmembrane region" description="Helical" evidence="8">
    <location>
        <begin position="317"/>
        <end position="339"/>
    </location>
</feature>
<dbReference type="PANTHER" id="PTHR41394">
    <property type="entry name" value="MAGNESIUM TRANSPORTER MGTE"/>
    <property type="match status" value="1"/>
</dbReference>
<evidence type="ECO:0000256" key="3">
    <source>
        <dbReference type="ARBA" id="ARBA00022448"/>
    </source>
</evidence>
<dbReference type="InterPro" id="IPR046342">
    <property type="entry name" value="CBS_dom_sf"/>
</dbReference>
<evidence type="ECO:0000256" key="4">
    <source>
        <dbReference type="ARBA" id="ARBA00022692"/>
    </source>
</evidence>
<evidence type="ECO:0000256" key="2">
    <source>
        <dbReference type="ARBA" id="ARBA00009749"/>
    </source>
</evidence>
<evidence type="ECO:0000256" key="5">
    <source>
        <dbReference type="ARBA" id="ARBA00022842"/>
    </source>
</evidence>
<evidence type="ECO:0000313" key="11">
    <source>
        <dbReference type="Proteomes" id="UP000275394"/>
    </source>
</evidence>
<dbReference type="Proteomes" id="UP000275394">
    <property type="component" value="Unassembled WGS sequence"/>
</dbReference>
<dbReference type="InterPro" id="IPR036739">
    <property type="entry name" value="SLC41_membr_dom_sf"/>
</dbReference>
<dbReference type="Gene3D" id="3.10.580.10">
    <property type="entry name" value="CBS-domain"/>
    <property type="match status" value="1"/>
</dbReference>
<feature type="transmembrane region" description="Helical" evidence="8">
    <location>
        <begin position="391"/>
        <end position="414"/>
    </location>
</feature>
<dbReference type="SUPFAM" id="SSF161093">
    <property type="entry name" value="MgtE membrane domain-like"/>
    <property type="match status" value="1"/>
</dbReference>
<dbReference type="PANTHER" id="PTHR41394:SF8">
    <property type="entry name" value="MAGNESIUM TRANSPORTER MGTE"/>
    <property type="match status" value="1"/>
</dbReference>
<dbReference type="Gene3D" id="1.10.357.20">
    <property type="entry name" value="SLC41 divalent cation transporters, integral membrane domain"/>
    <property type="match status" value="1"/>
</dbReference>
<keyword evidence="11" id="KW-1185">Reference proteome</keyword>
<sequence length="415" mass="45116">MKNLELKDNSIYLPLGNIFPDKDVDRFSELIVSRNHSGIKQWFDNCSLQESYQYFNSISEKLKISLLSLLPPSLYREIEILEAMSAPVIEMASPVVPVSFCADDKVVDVLRYFRMNRDARKNVVFVLNDDKQYEGVVTLNGLMMADEQQSLSDILEPSLSCEASLDCKKAVSMLLKQDVDYLVVVNSVGQPAAILEYRDAVAIRLQGQSEGEALLRGERQGGSDLRGYLETSVLAHVRGRILWIIGLAAVGIISGMIIQSYEDAIAALTILALYLPMVADTGGNAGSQAATVVVRALALGNVKTSDWLVVVWKEFRVSLLIGLGLAVATMAKVTLLSYGVELPMGLTLGQLGFAIAISLFFQVVSSTVIGASLPILAKYCNKDPAVVASPAITTIVDISGMLIYFYCTTVLLGLA</sequence>
<gene>
    <name evidence="10" type="ORF">EDC56_1636</name>
</gene>
<evidence type="ECO:0000256" key="8">
    <source>
        <dbReference type="SAM" id="Phobius"/>
    </source>
</evidence>
<keyword evidence="4 8" id="KW-0812">Transmembrane</keyword>
<evidence type="ECO:0000259" key="9">
    <source>
        <dbReference type="Pfam" id="PF01769"/>
    </source>
</evidence>
<accession>A0A3N2DN21</accession>
<reference evidence="10 11" key="1">
    <citation type="submission" date="2018-11" db="EMBL/GenBank/DDBJ databases">
        <title>Genomic Encyclopedia of Type Strains, Phase IV (KMG-IV): sequencing the most valuable type-strain genomes for metagenomic binning, comparative biology and taxonomic classification.</title>
        <authorList>
            <person name="Goeker M."/>
        </authorList>
    </citation>
    <scope>NUCLEOTIDE SEQUENCE [LARGE SCALE GENOMIC DNA]</scope>
    <source>
        <strain evidence="10 11">DSM 100316</strain>
    </source>
</reference>
<name>A0A3N2DN21_9GAMM</name>
<evidence type="ECO:0000256" key="1">
    <source>
        <dbReference type="ARBA" id="ARBA00004141"/>
    </source>
</evidence>
<dbReference type="SUPFAM" id="SSF54631">
    <property type="entry name" value="CBS-domain pair"/>
    <property type="match status" value="1"/>
</dbReference>
<dbReference type="Pfam" id="PF01769">
    <property type="entry name" value="MgtE"/>
    <property type="match status" value="1"/>
</dbReference>
<comment type="subcellular location">
    <subcellularLocation>
        <location evidence="1">Membrane</location>
        <topology evidence="1">Multi-pass membrane protein</topology>
    </subcellularLocation>
</comment>
<keyword evidence="7 8" id="KW-0472">Membrane</keyword>
<protein>
    <submittedName>
        <fullName evidence="10">Magnesium transporter</fullName>
    </submittedName>
</protein>
<feature type="transmembrane region" description="Helical" evidence="8">
    <location>
        <begin position="241"/>
        <end position="261"/>
    </location>
</feature>
<dbReference type="RefSeq" id="WP_123712026.1">
    <property type="nucleotide sequence ID" value="NZ_RKHR01000004.1"/>
</dbReference>
<organism evidence="10 11">
    <name type="scientific">Sinobacterium caligoides</name>
    <dbReference type="NCBI Taxonomy" id="933926"/>
    <lineage>
        <taxon>Bacteria</taxon>
        <taxon>Pseudomonadati</taxon>
        <taxon>Pseudomonadota</taxon>
        <taxon>Gammaproteobacteria</taxon>
        <taxon>Cellvibrionales</taxon>
        <taxon>Spongiibacteraceae</taxon>
        <taxon>Sinobacterium</taxon>
    </lineage>
</organism>
<keyword evidence="6 8" id="KW-1133">Transmembrane helix</keyword>
<feature type="domain" description="SLC41A/MgtE integral membrane" evidence="9">
    <location>
        <begin position="275"/>
        <end position="407"/>
    </location>
</feature>